<accession>A0A1F7KA00</accession>
<reference evidence="1 2" key="1">
    <citation type="journal article" date="2016" name="Nat. Commun.">
        <title>Thousands of microbial genomes shed light on interconnected biogeochemical processes in an aquifer system.</title>
        <authorList>
            <person name="Anantharaman K."/>
            <person name="Brown C.T."/>
            <person name="Hug L.A."/>
            <person name="Sharon I."/>
            <person name="Castelle C.J."/>
            <person name="Probst A.J."/>
            <person name="Thomas B.C."/>
            <person name="Singh A."/>
            <person name="Wilkins M.J."/>
            <person name="Karaoz U."/>
            <person name="Brodie E.L."/>
            <person name="Williams K.H."/>
            <person name="Hubbard S.S."/>
            <person name="Banfield J.F."/>
        </authorList>
    </citation>
    <scope>NUCLEOTIDE SEQUENCE [LARGE SCALE GENOMIC DNA]</scope>
</reference>
<sequence>MKKILSCLLIGLVFGQSLFSFTLIKPLSVDDAVITAASATLSNPRRSYYASVSGPLVASTAIIPIKTSGGTGPETTVAGLFPGDTVVIGPNGDETVASIPSTTGSNFVIDGGLNVGASDNTDIIATQSGTLTVTFTIGSAIPANGYVELVIPDPPSNGNDGKPDYNATLANLGFDANGIANTNTTTSGGTGCTWSGTETFTAGTGAGHTYSFVTTTQCTAGTITMTVGDGTTGLVNPARVGAIGSADIYQMNIYTKTSGGVIIESRDVSVAIVEGVLVSANVDETLSFTVAGRASGTTSCNIATSITTTATTVPWGVLSTTYAAGTHNAAQQLTLSTNSSSGYKVYAQENDQMGLNGNTCTGAAPSAGEYTFVAGTCIRDIPTATHTTAFDWGTPGTNYGLGYSLENATGTPAQFLYNDSGTFYAKQFADKEVPESETDADAQLMVETTGPVAANSVYVCFRINIPGDQPSGYYYNIVKYTAVPIF</sequence>
<protein>
    <submittedName>
        <fullName evidence="1">Uncharacterized protein</fullName>
    </submittedName>
</protein>
<name>A0A1F7KA00_9BACT</name>
<evidence type="ECO:0000313" key="2">
    <source>
        <dbReference type="Proteomes" id="UP000178450"/>
    </source>
</evidence>
<dbReference type="Proteomes" id="UP000178450">
    <property type="component" value="Unassembled WGS sequence"/>
</dbReference>
<gene>
    <name evidence="1" type="ORF">A2209_01260</name>
</gene>
<evidence type="ECO:0000313" key="1">
    <source>
        <dbReference type="EMBL" id="OGK64673.1"/>
    </source>
</evidence>
<proteinExistence type="predicted"/>
<dbReference type="AlphaFoldDB" id="A0A1F7KA00"/>
<dbReference type="EMBL" id="MGBG01000017">
    <property type="protein sequence ID" value="OGK64673.1"/>
    <property type="molecule type" value="Genomic_DNA"/>
</dbReference>
<comment type="caution">
    <text evidence="1">The sequence shown here is derived from an EMBL/GenBank/DDBJ whole genome shotgun (WGS) entry which is preliminary data.</text>
</comment>
<organism evidence="1 2">
    <name type="scientific">Candidatus Roizmanbacteria bacterium RIFOXYA1_FULL_41_12</name>
    <dbReference type="NCBI Taxonomy" id="1802082"/>
    <lineage>
        <taxon>Bacteria</taxon>
        <taxon>Candidatus Roizmaniibacteriota</taxon>
    </lineage>
</organism>